<sequence>MSDFNKKEKKKTLKSHKLRSEFNNLYVVKRMKKKMSRSQCFTGMVKHSKTLKKLAEKHSLNVKVLINCDV</sequence>
<name>A0A1J1I1M6_9DIPT</name>
<organism evidence="1 2">
    <name type="scientific">Clunio marinus</name>
    <dbReference type="NCBI Taxonomy" id="568069"/>
    <lineage>
        <taxon>Eukaryota</taxon>
        <taxon>Metazoa</taxon>
        <taxon>Ecdysozoa</taxon>
        <taxon>Arthropoda</taxon>
        <taxon>Hexapoda</taxon>
        <taxon>Insecta</taxon>
        <taxon>Pterygota</taxon>
        <taxon>Neoptera</taxon>
        <taxon>Endopterygota</taxon>
        <taxon>Diptera</taxon>
        <taxon>Nematocera</taxon>
        <taxon>Chironomoidea</taxon>
        <taxon>Chironomidae</taxon>
        <taxon>Clunio</taxon>
    </lineage>
</organism>
<gene>
    <name evidence="1" type="ORF">CLUMA_CG007187</name>
</gene>
<protein>
    <submittedName>
        <fullName evidence="1">CLUMA_CG007187, isoform A</fullName>
    </submittedName>
</protein>
<reference evidence="1 2" key="1">
    <citation type="submission" date="2015-04" db="EMBL/GenBank/DDBJ databases">
        <authorList>
            <person name="Syromyatnikov M.Y."/>
            <person name="Popov V.N."/>
        </authorList>
    </citation>
    <scope>NUCLEOTIDE SEQUENCE [LARGE SCALE GENOMIC DNA]</scope>
</reference>
<keyword evidence="2" id="KW-1185">Reference proteome</keyword>
<evidence type="ECO:0000313" key="1">
    <source>
        <dbReference type="EMBL" id="CRK93658.1"/>
    </source>
</evidence>
<dbReference type="Proteomes" id="UP000183832">
    <property type="component" value="Unassembled WGS sequence"/>
</dbReference>
<accession>A0A1J1I1M6</accession>
<dbReference type="AlphaFoldDB" id="A0A1J1I1M6"/>
<evidence type="ECO:0000313" key="2">
    <source>
        <dbReference type="Proteomes" id="UP000183832"/>
    </source>
</evidence>
<dbReference type="EMBL" id="CVRI01000037">
    <property type="protein sequence ID" value="CRK93658.1"/>
    <property type="molecule type" value="Genomic_DNA"/>
</dbReference>
<proteinExistence type="predicted"/>